<protein>
    <submittedName>
        <fullName evidence="1">Uncharacterized protein</fullName>
    </submittedName>
</protein>
<organism evidence="1">
    <name type="scientific">bioreactor metagenome</name>
    <dbReference type="NCBI Taxonomy" id="1076179"/>
    <lineage>
        <taxon>unclassified sequences</taxon>
        <taxon>metagenomes</taxon>
        <taxon>ecological metagenomes</taxon>
    </lineage>
</organism>
<gene>
    <name evidence="1" type="ORF">SDC9_205778</name>
</gene>
<evidence type="ECO:0000313" key="1">
    <source>
        <dbReference type="EMBL" id="MPN58077.1"/>
    </source>
</evidence>
<accession>A0A645J3V9</accession>
<proteinExistence type="predicted"/>
<reference evidence="1" key="1">
    <citation type="submission" date="2019-08" db="EMBL/GenBank/DDBJ databases">
        <authorList>
            <person name="Kucharzyk K."/>
            <person name="Murdoch R.W."/>
            <person name="Higgins S."/>
            <person name="Loffler F."/>
        </authorList>
    </citation>
    <scope>NUCLEOTIDE SEQUENCE</scope>
</reference>
<sequence>MQAPQQEYKTADIIQSQASNEYFSDEALLDGWIEFGKTMNDEIKSIGFRNTNLPVRVSDTTFEVLVNNVMQENELKKIQTDIVQFLINRLKNSSISMVIKVAEESELQRTLSPEERYKSMVDQNPALEKLRKNLQLEID</sequence>
<comment type="caution">
    <text evidence="1">The sequence shown here is derived from an EMBL/GenBank/DDBJ whole genome shotgun (WGS) entry which is preliminary data.</text>
</comment>
<name>A0A645J3V9_9ZZZZ</name>
<dbReference type="AlphaFoldDB" id="A0A645J3V9"/>
<dbReference type="EMBL" id="VSSQ01130393">
    <property type="protein sequence ID" value="MPN58077.1"/>
    <property type="molecule type" value="Genomic_DNA"/>
</dbReference>